<protein>
    <submittedName>
        <fullName evidence="1">Uncharacterized protein</fullName>
    </submittedName>
</protein>
<dbReference type="EMBL" id="JAYKXN010000007">
    <property type="protein sequence ID" value="KAK7272198.1"/>
    <property type="molecule type" value="Genomic_DNA"/>
</dbReference>
<accession>A0AAN9I962</accession>
<evidence type="ECO:0000313" key="1">
    <source>
        <dbReference type="EMBL" id="KAK7272198.1"/>
    </source>
</evidence>
<keyword evidence="2" id="KW-1185">Reference proteome</keyword>
<dbReference type="Proteomes" id="UP001359559">
    <property type="component" value="Unassembled WGS sequence"/>
</dbReference>
<sequence>MTKLPACMYNGDSPDRMTKLPACMDNGDSPDRIRKGKQVLYDEADRKKEDSQDDTVIVVDCDGDTIIKINEPFGDDDNPKPQEPNSPDIVTVVDSDEEVDEDFQILTSGIRIQSNQHYCSQQLTPLINNTQLSVHDDFLNILIFKSIEELNEFNQDIHMESSDTMVDTVDKVSASKVQTWRRSEVPQNALDNLSKRSSYQRLSQ</sequence>
<proteinExistence type="predicted"/>
<evidence type="ECO:0000313" key="2">
    <source>
        <dbReference type="Proteomes" id="UP001359559"/>
    </source>
</evidence>
<name>A0AAN9I962_CLITE</name>
<dbReference type="AlphaFoldDB" id="A0AAN9I962"/>
<gene>
    <name evidence="1" type="ORF">RJT34_28651</name>
</gene>
<reference evidence="1 2" key="1">
    <citation type="submission" date="2024-01" db="EMBL/GenBank/DDBJ databases">
        <title>The genomes of 5 underutilized Papilionoideae crops provide insights into root nodulation and disease resistance.</title>
        <authorList>
            <person name="Yuan L."/>
        </authorList>
    </citation>
    <scope>NUCLEOTIDE SEQUENCE [LARGE SCALE GENOMIC DNA]</scope>
    <source>
        <strain evidence="1">LY-2023</strain>
        <tissue evidence="1">Leaf</tissue>
    </source>
</reference>
<comment type="caution">
    <text evidence="1">The sequence shown here is derived from an EMBL/GenBank/DDBJ whole genome shotgun (WGS) entry which is preliminary data.</text>
</comment>
<organism evidence="1 2">
    <name type="scientific">Clitoria ternatea</name>
    <name type="common">Butterfly pea</name>
    <dbReference type="NCBI Taxonomy" id="43366"/>
    <lineage>
        <taxon>Eukaryota</taxon>
        <taxon>Viridiplantae</taxon>
        <taxon>Streptophyta</taxon>
        <taxon>Embryophyta</taxon>
        <taxon>Tracheophyta</taxon>
        <taxon>Spermatophyta</taxon>
        <taxon>Magnoliopsida</taxon>
        <taxon>eudicotyledons</taxon>
        <taxon>Gunneridae</taxon>
        <taxon>Pentapetalae</taxon>
        <taxon>rosids</taxon>
        <taxon>fabids</taxon>
        <taxon>Fabales</taxon>
        <taxon>Fabaceae</taxon>
        <taxon>Papilionoideae</taxon>
        <taxon>50 kb inversion clade</taxon>
        <taxon>NPAAA clade</taxon>
        <taxon>indigoferoid/millettioid clade</taxon>
        <taxon>Phaseoleae</taxon>
        <taxon>Clitoria</taxon>
    </lineage>
</organism>